<name>A0AA36HC01_CYLNA</name>
<sequence length="509" mass="58467">MCLSVDPNAMLSLVIVSTLFLTNAFVNTHALDVIIHVVQPTTDEAVLETIRRLTAAINADNRYISAEFVQHDCKGEYKEKCQKLEGNTVFVAFKSSNYSNIEINGHVRKSAVEEDAQRLFLQFTSEIYLHRSEESDTNDWWKYQLTVPRAEDSEQVDRLIYKNQTTFVLYYEPEGYDNFAAYYAFGEVFKKPDSGLAVNCSAQKIICEGHSITDMPTVIAYENGLEYKRYLYDIDAEMIRDWIKTLQRLVITNLTQDAVPYYRDGIVPGFEKTRPLVIMYFGSTRESDAYKNFKIFADEHHGEYHLTELIAEPIEKWAHQPAFVAMKPLETITKANTLYENITYESMADFIAENLHPSVHRLTDIRALLTVLSLGRPVVIFYDTTKTHNKLPFEKLAANYTVRSTVAAFAMSEGLSMPGLFLADLLQVHIHATPSYVLFDPHKSCFHKKPIANDTEIEIEHWLRTVTDDTCIQSFVNMEKLTKLIQWELRDELRRAVEGESSASKHEEL</sequence>
<organism evidence="1 2">
    <name type="scientific">Cylicocyclus nassatus</name>
    <name type="common">Nematode worm</name>
    <dbReference type="NCBI Taxonomy" id="53992"/>
    <lineage>
        <taxon>Eukaryota</taxon>
        <taxon>Metazoa</taxon>
        <taxon>Ecdysozoa</taxon>
        <taxon>Nematoda</taxon>
        <taxon>Chromadorea</taxon>
        <taxon>Rhabditida</taxon>
        <taxon>Rhabditina</taxon>
        <taxon>Rhabditomorpha</taxon>
        <taxon>Strongyloidea</taxon>
        <taxon>Strongylidae</taxon>
        <taxon>Cylicocyclus</taxon>
    </lineage>
</organism>
<protein>
    <recommendedName>
        <fullName evidence="3">Thioredoxin domain-containing protein</fullName>
    </recommendedName>
</protein>
<gene>
    <name evidence="1" type="ORF">CYNAS_LOCUS20002</name>
</gene>
<reference evidence="1" key="1">
    <citation type="submission" date="2023-07" db="EMBL/GenBank/DDBJ databases">
        <authorList>
            <consortium name="CYATHOMIX"/>
        </authorList>
    </citation>
    <scope>NUCLEOTIDE SEQUENCE</scope>
    <source>
        <strain evidence="1">N/A</strain>
    </source>
</reference>
<dbReference type="Gene3D" id="3.40.30.10">
    <property type="entry name" value="Glutaredoxin"/>
    <property type="match status" value="1"/>
</dbReference>
<dbReference type="EMBL" id="CATQJL010000316">
    <property type="protein sequence ID" value="CAJ0608019.1"/>
    <property type="molecule type" value="Genomic_DNA"/>
</dbReference>
<keyword evidence="2" id="KW-1185">Reference proteome</keyword>
<dbReference type="AlphaFoldDB" id="A0AA36HC01"/>
<proteinExistence type="predicted"/>
<dbReference type="Proteomes" id="UP001176961">
    <property type="component" value="Unassembled WGS sequence"/>
</dbReference>
<accession>A0AA36HC01</accession>
<dbReference type="InterPro" id="IPR036249">
    <property type="entry name" value="Thioredoxin-like_sf"/>
</dbReference>
<dbReference type="PANTHER" id="PTHR22699:SF3">
    <property type="entry name" value="DUF4105 DOMAIN-CONTAINING PROTEIN"/>
    <property type="match status" value="1"/>
</dbReference>
<evidence type="ECO:0000313" key="2">
    <source>
        <dbReference type="Proteomes" id="UP001176961"/>
    </source>
</evidence>
<dbReference type="InterPro" id="IPR040090">
    <property type="entry name" value="TXNDC16"/>
</dbReference>
<dbReference type="PANTHER" id="PTHR22699">
    <property type="entry name" value="THIOREDOXIN DOMAIN-CONTAINING PROTEIN 16"/>
    <property type="match status" value="1"/>
</dbReference>
<evidence type="ECO:0000313" key="1">
    <source>
        <dbReference type="EMBL" id="CAJ0608019.1"/>
    </source>
</evidence>
<comment type="caution">
    <text evidence="1">The sequence shown here is derived from an EMBL/GenBank/DDBJ whole genome shotgun (WGS) entry which is preliminary data.</text>
</comment>
<evidence type="ECO:0008006" key="3">
    <source>
        <dbReference type="Google" id="ProtNLM"/>
    </source>
</evidence>
<dbReference type="SUPFAM" id="SSF52833">
    <property type="entry name" value="Thioredoxin-like"/>
    <property type="match status" value="1"/>
</dbReference>